<gene>
    <name evidence="2" type="ORF">NDU88_005725</name>
</gene>
<accession>A0AAV7WCP3</accession>
<evidence type="ECO:0000313" key="2">
    <source>
        <dbReference type="EMBL" id="KAJ1210361.1"/>
    </source>
</evidence>
<sequence length="167" mass="17369">MEEVRPALRVWSGPSDRLAGPCGRARDSGRWPPKEWGGSSSTAAWGRGTEDSAAPGHPLRGGKRPWRPRGAPGPPSSSYIPHSSLSSPPPLGVRTEARAGVGGCVRPEEWGPRRGTRSGRSRAAGGLTSGAARPGEDYTTGVAEDRRSEAVAGLGRVLGPGAFRARS</sequence>
<comment type="caution">
    <text evidence="2">The sequence shown here is derived from an EMBL/GenBank/DDBJ whole genome shotgun (WGS) entry which is preliminary data.</text>
</comment>
<feature type="region of interest" description="Disordered" evidence="1">
    <location>
        <begin position="1"/>
        <end position="143"/>
    </location>
</feature>
<dbReference type="EMBL" id="JANPWB010000002">
    <property type="protein sequence ID" value="KAJ1210361.1"/>
    <property type="molecule type" value="Genomic_DNA"/>
</dbReference>
<evidence type="ECO:0000313" key="3">
    <source>
        <dbReference type="Proteomes" id="UP001066276"/>
    </source>
</evidence>
<keyword evidence="3" id="KW-1185">Reference proteome</keyword>
<evidence type="ECO:0000256" key="1">
    <source>
        <dbReference type="SAM" id="MobiDB-lite"/>
    </source>
</evidence>
<name>A0AAV7WCP3_PLEWA</name>
<organism evidence="2 3">
    <name type="scientific">Pleurodeles waltl</name>
    <name type="common">Iberian ribbed newt</name>
    <dbReference type="NCBI Taxonomy" id="8319"/>
    <lineage>
        <taxon>Eukaryota</taxon>
        <taxon>Metazoa</taxon>
        <taxon>Chordata</taxon>
        <taxon>Craniata</taxon>
        <taxon>Vertebrata</taxon>
        <taxon>Euteleostomi</taxon>
        <taxon>Amphibia</taxon>
        <taxon>Batrachia</taxon>
        <taxon>Caudata</taxon>
        <taxon>Salamandroidea</taxon>
        <taxon>Salamandridae</taxon>
        <taxon>Pleurodelinae</taxon>
        <taxon>Pleurodeles</taxon>
    </lineage>
</organism>
<feature type="compositionally biased region" description="Low complexity" evidence="1">
    <location>
        <begin position="121"/>
        <end position="133"/>
    </location>
</feature>
<protein>
    <submittedName>
        <fullName evidence="2">Uncharacterized protein</fullName>
    </submittedName>
</protein>
<reference evidence="2" key="1">
    <citation type="journal article" date="2022" name="bioRxiv">
        <title>Sequencing and chromosome-scale assembly of the giantPleurodeles waltlgenome.</title>
        <authorList>
            <person name="Brown T."/>
            <person name="Elewa A."/>
            <person name="Iarovenko S."/>
            <person name="Subramanian E."/>
            <person name="Araus A.J."/>
            <person name="Petzold A."/>
            <person name="Susuki M."/>
            <person name="Suzuki K.-i.T."/>
            <person name="Hayashi T."/>
            <person name="Toyoda A."/>
            <person name="Oliveira C."/>
            <person name="Osipova E."/>
            <person name="Leigh N.D."/>
            <person name="Simon A."/>
            <person name="Yun M.H."/>
        </authorList>
    </citation>
    <scope>NUCLEOTIDE SEQUENCE</scope>
    <source>
        <strain evidence="2">20211129_DDA</strain>
        <tissue evidence="2">Liver</tissue>
    </source>
</reference>
<feature type="compositionally biased region" description="Basic and acidic residues" evidence="1">
    <location>
        <begin position="24"/>
        <end position="33"/>
    </location>
</feature>
<dbReference type="Proteomes" id="UP001066276">
    <property type="component" value="Chromosome 1_2"/>
</dbReference>
<proteinExistence type="predicted"/>
<feature type="compositionally biased region" description="Low complexity" evidence="1">
    <location>
        <begin position="76"/>
        <end position="86"/>
    </location>
</feature>
<dbReference type="AlphaFoldDB" id="A0AAV7WCP3"/>